<dbReference type="PATRIC" id="fig|1590.144.peg.1258"/>
<dbReference type="RefSeq" id="WP_015825473.1">
    <property type="nucleotide sequence ID" value="NZ_BIFE01000010.1"/>
</dbReference>
<dbReference type="PANTHER" id="PTHR42734:SF6">
    <property type="entry name" value="MOLYBDATE IMPORT ATP-BINDING PROTEIN MOLC"/>
    <property type="match status" value="1"/>
</dbReference>
<dbReference type="EMBL" id="LUXM01000040">
    <property type="protein sequence ID" value="KZU91612.1"/>
    <property type="molecule type" value="Genomic_DNA"/>
</dbReference>
<proteinExistence type="inferred from homology"/>
<comment type="caution">
    <text evidence="5">The sequence shown here is derived from an EMBL/GenBank/DDBJ whole genome shotgun (WGS) entry which is preliminary data.</text>
</comment>
<sequence length="256" mass="27964">MTALLSAEHLAFHYPQQTDLFTDLQLQLHHGEILTLLGPNGIGKSTLLKCLLGLLTPTAGTLTLNGQPLATLTPKQRARIIAYVPQTIPTTTSLSVRDYLLTGRTPYLNFAQSPGATDVALADRILKTLQLSELTARTINTLSGGQAQLVTIARALMQEPELIILDEPTAALDFGRQQQLLSLVQQLAGQNIAVILTTHNPNHALILKQRVGLFGASGHFDYGGIELLTEPRLRATYQTKLRLLYVPELGRTICEF</sequence>
<dbReference type="GO" id="GO:0005524">
    <property type="term" value="F:ATP binding"/>
    <property type="evidence" value="ECO:0007669"/>
    <property type="project" value="UniProtKB-KW"/>
</dbReference>
<reference evidence="5 6" key="1">
    <citation type="submission" date="2016-03" db="EMBL/GenBank/DDBJ databases">
        <title>Comparative genomics of 54 Lactobacillus plantarum strains reveals genomic uncoupling from niche constraints.</title>
        <authorList>
            <person name="Martino M.E."/>
        </authorList>
    </citation>
    <scope>NUCLEOTIDE SEQUENCE [LARGE SCALE GENOMIC DNA]</scope>
    <source>
        <strain evidence="5 6">19.1</strain>
    </source>
</reference>
<evidence type="ECO:0000313" key="6">
    <source>
        <dbReference type="Proteomes" id="UP000076882"/>
    </source>
</evidence>
<dbReference type="InterPro" id="IPR003439">
    <property type="entry name" value="ABC_transporter-like_ATP-bd"/>
</dbReference>
<keyword evidence="3" id="KW-0547">Nucleotide-binding</keyword>
<evidence type="ECO:0000313" key="5">
    <source>
        <dbReference type="EMBL" id="KZU91612.1"/>
    </source>
</evidence>
<keyword evidence="4 5" id="KW-0067">ATP-binding</keyword>
<name>A0A162GER2_LACPN</name>
<organism evidence="5 6">
    <name type="scientific">Lactiplantibacillus plantarum</name>
    <name type="common">Lactobacillus plantarum</name>
    <dbReference type="NCBI Taxonomy" id="1590"/>
    <lineage>
        <taxon>Bacteria</taxon>
        <taxon>Bacillati</taxon>
        <taxon>Bacillota</taxon>
        <taxon>Bacilli</taxon>
        <taxon>Lactobacillales</taxon>
        <taxon>Lactobacillaceae</taxon>
        <taxon>Lactiplantibacillus</taxon>
    </lineage>
</organism>
<dbReference type="AlphaFoldDB" id="A0A162GER2"/>
<dbReference type="Pfam" id="PF00005">
    <property type="entry name" value="ABC_tran"/>
    <property type="match status" value="1"/>
</dbReference>
<evidence type="ECO:0000256" key="4">
    <source>
        <dbReference type="ARBA" id="ARBA00022840"/>
    </source>
</evidence>
<accession>A0A162GER2</accession>
<dbReference type="SMART" id="SM00382">
    <property type="entry name" value="AAA"/>
    <property type="match status" value="1"/>
</dbReference>
<dbReference type="SUPFAM" id="SSF52540">
    <property type="entry name" value="P-loop containing nucleoside triphosphate hydrolases"/>
    <property type="match status" value="1"/>
</dbReference>
<comment type="similarity">
    <text evidence="1">Belongs to the ABC transporter superfamily.</text>
</comment>
<dbReference type="Gene3D" id="3.40.50.300">
    <property type="entry name" value="P-loop containing nucleotide triphosphate hydrolases"/>
    <property type="match status" value="1"/>
</dbReference>
<dbReference type="FunFam" id="3.40.50.300:FF:000134">
    <property type="entry name" value="Iron-enterobactin ABC transporter ATP-binding protein"/>
    <property type="match status" value="1"/>
</dbReference>
<dbReference type="PROSITE" id="PS50893">
    <property type="entry name" value="ABC_TRANSPORTER_2"/>
    <property type="match status" value="1"/>
</dbReference>
<keyword evidence="2" id="KW-0813">Transport</keyword>
<dbReference type="PANTHER" id="PTHR42734">
    <property type="entry name" value="METAL TRANSPORT SYSTEM ATP-BINDING PROTEIN TM_0124-RELATED"/>
    <property type="match status" value="1"/>
</dbReference>
<protein>
    <submittedName>
        <fullName evidence="5">Iron chelating ABC transporter ATP-bindingprotein</fullName>
    </submittedName>
</protein>
<gene>
    <name evidence="5" type="ORF">Lp19_2898</name>
</gene>
<dbReference type="GO" id="GO:0016887">
    <property type="term" value="F:ATP hydrolysis activity"/>
    <property type="evidence" value="ECO:0007669"/>
    <property type="project" value="InterPro"/>
</dbReference>
<evidence type="ECO:0000256" key="1">
    <source>
        <dbReference type="ARBA" id="ARBA00005417"/>
    </source>
</evidence>
<evidence type="ECO:0000256" key="3">
    <source>
        <dbReference type="ARBA" id="ARBA00022741"/>
    </source>
</evidence>
<dbReference type="InterPro" id="IPR003593">
    <property type="entry name" value="AAA+_ATPase"/>
</dbReference>
<dbReference type="Proteomes" id="UP000076882">
    <property type="component" value="Unassembled WGS sequence"/>
</dbReference>
<dbReference type="InterPro" id="IPR050153">
    <property type="entry name" value="Metal_Ion_Import_ABC"/>
</dbReference>
<dbReference type="KEGG" id="lpb:SH83_06095"/>
<dbReference type="PROSITE" id="PS00211">
    <property type="entry name" value="ABC_TRANSPORTER_1"/>
    <property type="match status" value="1"/>
</dbReference>
<evidence type="ECO:0000256" key="2">
    <source>
        <dbReference type="ARBA" id="ARBA00022448"/>
    </source>
</evidence>
<dbReference type="InterPro" id="IPR027417">
    <property type="entry name" value="P-loop_NTPase"/>
</dbReference>
<dbReference type="InterPro" id="IPR017871">
    <property type="entry name" value="ABC_transporter-like_CS"/>
</dbReference>